<name>A0A9D1GV93_9ACTN</name>
<feature type="compositionally biased region" description="Basic and acidic residues" evidence="5">
    <location>
        <begin position="170"/>
        <end position="180"/>
    </location>
</feature>
<evidence type="ECO:0000313" key="6">
    <source>
        <dbReference type="EMBL" id="HIT74411.1"/>
    </source>
</evidence>
<keyword evidence="4" id="KW-0472">Membrane</keyword>
<evidence type="ECO:0000256" key="2">
    <source>
        <dbReference type="ARBA" id="ARBA00022692"/>
    </source>
</evidence>
<feature type="compositionally biased region" description="Basic residues" evidence="5">
    <location>
        <begin position="158"/>
        <end position="169"/>
    </location>
</feature>
<evidence type="ECO:0000256" key="4">
    <source>
        <dbReference type="ARBA" id="ARBA00023136"/>
    </source>
</evidence>
<evidence type="ECO:0000313" key="7">
    <source>
        <dbReference type="Proteomes" id="UP000886842"/>
    </source>
</evidence>
<protein>
    <submittedName>
        <fullName evidence="6">DoxX family protein</fullName>
    </submittedName>
</protein>
<evidence type="ECO:0000256" key="3">
    <source>
        <dbReference type="ARBA" id="ARBA00022989"/>
    </source>
</evidence>
<dbReference type="GO" id="GO:0016020">
    <property type="term" value="C:membrane"/>
    <property type="evidence" value="ECO:0007669"/>
    <property type="project" value="UniProtKB-SubCell"/>
</dbReference>
<keyword evidence="3" id="KW-1133">Transmembrane helix</keyword>
<evidence type="ECO:0000256" key="5">
    <source>
        <dbReference type="SAM" id="MobiDB-lite"/>
    </source>
</evidence>
<keyword evidence="2" id="KW-0812">Transmembrane</keyword>
<reference evidence="6" key="1">
    <citation type="submission" date="2020-10" db="EMBL/GenBank/DDBJ databases">
        <authorList>
            <person name="Gilroy R."/>
        </authorList>
    </citation>
    <scope>NUCLEOTIDE SEQUENCE</scope>
    <source>
        <strain evidence="6">ChiGjej1B1-24693</strain>
    </source>
</reference>
<proteinExistence type="predicted"/>
<reference evidence="6" key="2">
    <citation type="journal article" date="2021" name="PeerJ">
        <title>Extensive microbial diversity within the chicken gut microbiome revealed by metagenomics and culture.</title>
        <authorList>
            <person name="Gilroy R."/>
            <person name="Ravi A."/>
            <person name="Getino M."/>
            <person name="Pursley I."/>
            <person name="Horton D.L."/>
            <person name="Alikhan N.F."/>
            <person name="Baker D."/>
            <person name="Gharbi K."/>
            <person name="Hall N."/>
            <person name="Watson M."/>
            <person name="Adriaenssens E.M."/>
            <person name="Foster-Nyarko E."/>
            <person name="Jarju S."/>
            <person name="Secka A."/>
            <person name="Antonio M."/>
            <person name="Oren A."/>
            <person name="Chaudhuri R.R."/>
            <person name="La Ragione R."/>
            <person name="Hildebrand F."/>
            <person name="Pallen M.J."/>
        </authorList>
    </citation>
    <scope>NUCLEOTIDE SEQUENCE</scope>
    <source>
        <strain evidence="6">ChiGjej1B1-24693</strain>
    </source>
</reference>
<gene>
    <name evidence="6" type="ORF">IAA98_02375</name>
</gene>
<evidence type="ECO:0000256" key="1">
    <source>
        <dbReference type="ARBA" id="ARBA00004141"/>
    </source>
</evidence>
<dbReference type="InterPro" id="IPR032808">
    <property type="entry name" value="DoxX"/>
</dbReference>
<comment type="subcellular location">
    <subcellularLocation>
        <location evidence="1">Membrane</location>
        <topology evidence="1">Multi-pass membrane protein</topology>
    </subcellularLocation>
</comment>
<feature type="region of interest" description="Disordered" evidence="5">
    <location>
        <begin position="140"/>
        <end position="180"/>
    </location>
</feature>
<dbReference type="Pfam" id="PF07681">
    <property type="entry name" value="DoxX"/>
    <property type="match status" value="1"/>
</dbReference>
<dbReference type="Proteomes" id="UP000886842">
    <property type="component" value="Unassembled WGS sequence"/>
</dbReference>
<comment type="caution">
    <text evidence="6">The sequence shown here is derived from an EMBL/GenBank/DDBJ whole genome shotgun (WGS) entry which is preliminary data.</text>
</comment>
<accession>A0A9D1GV93</accession>
<sequence>MSLLRTAARTMLASFFVLNGVKTVKEPHDLVPATQPLADAIVPLVQNAAPEQIARYIPTDTVTLVRIQGIAQVVGGIALATGKARRAGALVLAGSLVPQTVAHYAFWSEKDPEHKSAKREQFAKNLALAGAALLAAQDTEGKPSLAWRAQAGTERGRKSVQRGAKRAKKDAKALARAAQREGELRAKDLHLGLK</sequence>
<dbReference type="AlphaFoldDB" id="A0A9D1GV93"/>
<organism evidence="6 7">
    <name type="scientific">Candidatus Avipropionibacterium avicola</name>
    <dbReference type="NCBI Taxonomy" id="2840701"/>
    <lineage>
        <taxon>Bacteria</taxon>
        <taxon>Bacillati</taxon>
        <taxon>Actinomycetota</taxon>
        <taxon>Actinomycetes</taxon>
        <taxon>Propionibacteriales</taxon>
        <taxon>Propionibacteriaceae</taxon>
        <taxon>Propionibacteriaceae incertae sedis</taxon>
        <taxon>Candidatus Avipropionibacterium</taxon>
    </lineage>
</organism>
<dbReference type="EMBL" id="DVLP01000070">
    <property type="protein sequence ID" value="HIT74411.1"/>
    <property type="molecule type" value="Genomic_DNA"/>
</dbReference>